<feature type="compositionally biased region" description="Basic residues" evidence="1">
    <location>
        <begin position="341"/>
        <end position="356"/>
    </location>
</feature>
<feature type="compositionally biased region" description="Basic and acidic residues" evidence="1">
    <location>
        <begin position="99"/>
        <end position="125"/>
    </location>
</feature>
<feature type="compositionally biased region" description="Acidic residues" evidence="1">
    <location>
        <begin position="306"/>
        <end position="319"/>
    </location>
</feature>
<keyword evidence="3" id="KW-1185">Reference proteome</keyword>
<name>A0A7I8VV10_9ANNE</name>
<dbReference type="Pfam" id="PF17824">
    <property type="entry name" value="DUF5586"/>
    <property type="match status" value="2"/>
</dbReference>
<gene>
    <name evidence="2" type="ORF">DGYR_LOCUS7612</name>
</gene>
<sequence length="439" mass="50335">MDKSKLVQRYLERHRIGPLFEELMGRIVNDKPEEPLPYLIRLIQKRQDRSSTAAMLRKSTSDLHHIKRETTASKVGKSLTLSKSTNFHPKPKSPTTRQQKPDWDNSTKVKSLDDLWGSPDERKENGFTPDEDLYISRGYAGPVVKDDEDSLEAELNILKYRKTKEKTTAQKQPVVSYAPTTAKGRLALQEKRRRKIESLRKKDEKDSGYEDNKDLTINDDALELYENADDLRSEGIKVKGSRGVKIAPTSIPRNESQVRVSVCARCARVMTGEPSEDVCKGGFERYTSDTDLDSRVDTPAKFTTDFEQEEEEEEEEEFESVSQVTGPRKPVWTDDEDKSARRSKTMLRTTIPHKGKPMYFNEEIASARSTPRKSERSTKSKMRQTWAPGVQNTDSDEEENQRGWRVVDNDSDASITTSRSTRNKPTRSSFPRNRDKTVY</sequence>
<protein>
    <submittedName>
        <fullName evidence="2">DgyrCDS7977</fullName>
    </submittedName>
</protein>
<evidence type="ECO:0000256" key="1">
    <source>
        <dbReference type="SAM" id="MobiDB-lite"/>
    </source>
</evidence>
<proteinExistence type="predicted"/>
<dbReference type="InterPro" id="IPR040687">
    <property type="entry name" value="DUF5586"/>
</dbReference>
<dbReference type="EMBL" id="CAJFCJ010000010">
    <property type="protein sequence ID" value="CAD5119358.1"/>
    <property type="molecule type" value="Genomic_DNA"/>
</dbReference>
<dbReference type="Proteomes" id="UP000549394">
    <property type="component" value="Unassembled WGS sequence"/>
</dbReference>
<accession>A0A7I8VV10</accession>
<comment type="caution">
    <text evidence="2">The sequence shown here is derived from an EMBL/GenBank/DDBJ whole genome shotgun (WGS) entry which is preliminary data.</text>
</comment>
<dbReference type="AlphaFoldDB" id="A0A7I8VV10"/>
<feature type="region of interest" description="Disordered" evidence="1">
    <location>
        <begin position="49"/>
        <end position="130"/>
    </location>
</feature>
<feature type="compositionally biased region" description="Basic and acidic residues" evidence="1">
    <location>
        <begin position="59"/>
        <end position="71"/>
    </location>
</feature>
<feature type="compositionally biased region" description="Polar residues" evidence="1">
    <location>
        <begin position="79"/>
        <end position="98"/>
    </location>
</feature>
<reference evidence="2 3" key="1">
    <citation type="submission" date="2020-08" db="EMBL/GenBank/DDBJ databases">
        <authorList>
            <person name="Hejnol A."/>
        </authorList>
    </citation>
    <scope>NUCLEOTIDE SEQUENCE [LARGE SCALE GENOMIC DNA]</scope>
</reference>
<dbReference type="PANTHER" id="PTHR32000:SF3">
    <property type="entry name" value="RIKEN CDNA A830018L16 GENE"/>
    <property type="match status" value="1"/>
</dbReference>
<dbReference type="SUPFAM" id="SSF47391">
    <property type="entry name" value="Dimerization-anchoring domain of cAMP-dependent PK regulatory subunit"/>
    <property type="match status" value="1"/>
</dbReference>
<evidence type="ECO:0000313" key="3">
    <source>
        <dbReference type="Proteomes" id="UP000549394"/>
    </source>
</evidence>
<evidence type="ECO:0000313" key="2">
    <source>
        <dbReference type="EMBL" id="CAD5119358.1"/>
    </source>
</evidence>
<dbReference type="PANTHER" id="PTHR32000">
    <property type="entry name" value="SIMILAR TO HYPOTHETICAL PROTEIN"/>
    <property type="match status" value="1"/>
</dbReference>
<dbReference type="CDD" id="cd22980">
    <property type="entry name" value="DD_VEST1"/>
    <property type="match status" value="1"/>
</dbReference>
<feature type="region of interest" description="Disordered" evidence="1">
    <location>
        <begin position="304"/>
        <end position="439"/>
    </location>
</feature>
<dbReference type="OrthoDB" id="9945857at2759"/>
<organism evidence="2 3">
    <name type="scientific">Dimorphilus gyrociliatus</name>
    <dbReference type="NCBI Taxonomy" id="2664684"/>
    <lineage>
        <taxon>Eukaryota</taxon>
        <taxon>Metazoa</taxon>
        <taxon>Spiralia</taxon>
        <taxon>Lophotrochozoa</taxon>
        <taxon>Annelida</taxon>
        <taxon>Polychaeta</taxon>
        <taxon>Polychaeta incertae sedis</taxon>
        <taxon>Dinophilidae</taxon>
        <taxon>Dimorphilus</taxon>
    </lineage>
</organism>